<keyword evidence="1" id="KW-0812">Transmembrane</keyword>
<protein>
    <recommendedName>
        <fullName evidence="4">Lipase (Class 3)</fullName>
    </recommendedName>
</protein>
<keyword evidence="3" id="KW-1185">Reference proteome</keyword>
<dbReference type="EMBL" id="JBHUEN010000013">
    <property type="protein sequence ID" value="MFD1881076.1"/>
    <property type="molecule type" value="Genomic_DNA"/>
</dbReference>
<proteinExistence type="predicted"/>
<evidence type="ECO:0000256" key="1">
    <source>
        <dbReference type="SAM" id="Phobius"/>
    </source>
</evidence>
<feature type="transmembrane region" description="Helical" evidence="1">
    <location>
        <begin position="167"/>
        <end position="185"/>
    </location>
</feature>
<gene>
    <name evidence="2" type="ORF">ACFSCT_05020</name>
</gene>
<accession>A0ABW4R4C3</accession>
<name>A0ABW4R4C3_9RHOB</name>
<comment type="caution">
    <text evidence="2">The sequence shown here is derived from an EMBL/GenBank/DDBJ whole genome shotgun (WGS) entry which is preliminary data.</text>
</comment>
<evidence type="ECO:0000313" key="3">
    <source>
        <dbReference type="Proteomes" id="UP001597213"/>
    </source>
</evidence>
<keyword evidence="1" id="KW-1133">Transmembrane helix</keyword>
<dbReference type="InterPro" id="IPR029058">
    <property type="entry name" value="AB_hydrolase_fold"/>
</dbReference>
<sequence length="412" mass="46038">MSALPSGSELSRIIRRKVFYIPGYDPIPPRRYREIYRAEGAEQARISGYSLNLKPRARQDRGKSQNYGWGVATVMDGAETEAQVEVLIWSDIVQKSMGRSIVATYWQLVRTLWIYAVSSALRRMLQIRNGPVIAGLYPIVFLSLQLVLGLVLGAIAGWILWHLLGSWPLSLLAFLALAAGTLILFRRMDHRFYAYYLMHDYAFTAACGGAYPPQLEPRMAAFTARIREALAQDWDEVLVVGHSSGAHLAVSVLSDLLRADPPDAAQAPLALLTLGQAVPMASFLPTANRLRGDLRYLSASDRLTWVDVSAPGDPCSFGLCDPVAVTGVAPTGQRWPLVISAAFTRTLSPEKQRQLRHRWFRLHFQYLHAFDRPGDYDYFAISAGPRTLADRYRGRPHSPGRITRAVNRWTAT</sequence>
<feature type="transmembrane region" description="Helical" evidence="1">
    <location>
        <begin position="132"/>
        <end position="161"/>
    </location>
</feature>
<reference evidence="3" key="1">
    <citation type="journal article" date="2019" name="Int. J. Syst. Evol. Microbiol.">
        <title>The Global Catalogue of Microorganisms (GCM) 10K type strain sequencing project: providing services to taxonomists for standard genome sequencing and annotation.</title>
        <authorList>
            <consortium name="The Broad Institute Genomics Platform"/>
            <consortium name="The Broad Institute Genome Sequencing Center for Infectious Disease"/>
            <person name="Wu L."/>
            <person name="Ma J."/>
        </authorList>
    </citation>
    <scope>NUCLEOTIDE SEQUENCE [LARGE SCALE GENOMIC DNA]</scope>
    <source>
        <strain evidence="3">CCUG 56029</strain>
    </source>
</reference>
<dbReference type="RefSeq" id="WP_379140622.1">
    <property type="nucleotide sequence ID" value="NZ_JBHUEN010000013.1"/>
</dbReference>
<evidence type="ECO:0008006" key="4">
    <source>
        <dbReference type="Google" id="ProtNLM"/>
    </source>
</evidence>
<dbReference type="Proteomes" id="UP001597213">
    <property type="component" value="Unassembled WGS sequence"/>
</dbReference>
<keyword evidence="1" id="KW-0472">Membrane</keyword>
<dbReference type="SUPFAM" id="SSF53474">
    <property type="entry name" value="alpha/beta-Hydrolases"/>
    <property type="match status" value="1"/>
</dbReference>
<organism evidence="2 3">
    <name type="scientific">Paracoccus pacificus</name>
    <dbReference type="NCBI Taxonomy" id="1463598"/>
    <lineage>
        <taxon>Bacteria</taxon>
        <taxon>Pseudomonadati</taxon>
        <taxon>Pseudomonadota</taxon>
        <taxon>Alphaproteobacteria</taxon>
        <taxon>Rhodobacterales</taxon>
        <taxon>Paracoccaceae</taxon>
        <taxon>Paracoccus</taxon>
    </lineage>
</organism>
<evidence type="ECO:0000313" key="2">
    <source>
        <dbReference type="EMBL" id="MFD1881076.1"/>
    </source>
</evidence>